<dbReference type="InterPro" id="IPR036760">
    <property type="entry name" value="SspB-like_sf"/>
</dbReference>
<accession>A0A6I3RXG5</accession>
<dbReference type="GO" id="GO:0005829">
    <property type="term" value="C:cytosol"/>
    <property type="evidence" value="ECO:0007669"/>
    <property type="project" value="TreeGrafter"/>
</dbReference>
<dbReference type="GeneID" id="43349789"/>
<dbReference type="NCBIfam" id="NF008769">
    <property type="entry name" value="PRK11798.2-5"/>
    <property type="match status" value="1"/>
</dbReference>
<comment type="caution">
    <text evidence="2">The sequence shown here is derived from an EMBL/GenBank/DDBJ whole genome shotgun (WGS) entry which is preliminary data.</text>
</comment>
<organism evidence="2 3">
    <name type="scientific">Parasutterella excrementihominis</name>
    <dbReference type="NCBI Taxonomy" id="487175"/>
    <lineage>
        <taxon>Bacteria</taxon>
        <taxon>Pseudomonadati</taxon>
        <taxon>Pseudomonadota</taxon>
        <taxon>Betaproteobacteria</taxon>
        <taxon>Burkholderiales</taxon>
        <taxon>Sutterellaceae</taxon>
        <taxon>Parasutterella</taxon>
    </lineage>
</organism>
<evidence type="ECO:0000256" key="1">
    <source>
        <dbReference type="SAM" id="MobiDB-lite"/>
    </source>
</evidence>
<dbReference type="GO" id="GO:0045732">
    <property type="term" value="P:positive regulation of protein catabolic process"/>
    <property type="evidence" value="ECO:0007669"/>
    <property type="project" value="TreeGrafter"/>
</dbReference>
<keyword evidence="2" id="KW-0378">Hydrolase</keyword>
<dbReference type="EMBL" id="WNCL01000003">
    <property type="protein sequence ID" value="MTU42327.1"/>
    <property type="molecule type" value="Genomic_DNA"/>
</dbReference>
<protein>
    <submittedName>
        <fullName evidence="2">ClpXP protease specificity-enhancing factor</fullName>
    </submittedName>
</protein>
<feature type="compositionally biased region" description="Basic and acidic residues" evidence="1">
    <location>
        <begin position="118"/>
        <end position="128"/>
    </location>
</feature>
<dbReference type="GO" id="GO:0008233">
    <property type="term" value="F:peptidase activity"/>
    <property type="evidence" value="ECO:0007669"/>
    <property type="project" value="UniProtKB-KW"/>
</dbReference>
<evidence type="ECO:0000313" key="3">
    <source>
        <dbReference type="Proteomes" id="UP000462362"/>
    </source>
</evidence>
<feature type="region of interest" description="Disordered" evidence="1">
    <location>
        <begin position="108"/>
        <end position="128"/>
    </location>
</feature>
<proteinExistence type="predicted"/>
<dbReference type="Proteomes" id="UP000462362">
    <property type="component" value="Unassembled WGS sequence"/>
</dbReference>
<dbReference type="InterPro" id="IPR007481">
    <property type="entry name" value="SspB"/>
</dbReference>
<dbReference type="GO" id="GO:0006508">
    <property type="term" value="P:proteolysis"/>
    <property type="evidence" value="ECO:0007669"/>
    <property type="project" value="UniProtKB-KW"/>
</dbReference>
<dbReference type="RefSeq" id="WP_040603664.1">
    <property type="nucleotide sequence ID" value="NZ_CAKVUT010000024.1"/>
</dbReference>
<name>A0A6I3RXG5_9BURK</name>
<dbReference type="SUPFAM" id="SSF101738">
    <property type="entry name" value="SspB-like"/>
    <property type="match status" value="1"/>
</dbReference>
<dbReference type="GO" id="GO:0005840">
    <property type="term" value="C:ribosome"/>
    <property type="evidence" value="ECO:0007669"/>
    <property type="project" value="TreeGrafter"/>
</dbReference>
<dbReference type="PANTHER" id="PTHR37486:SF1">
    <property type="entry name" value="STRINGENT STARVATION PROTEIN B"/>
    <property type="match status" value="1"/>
</dbReference>
<sequence>MANLPSMTPYLIRAFYEWSVDNDFTPQLSVLAEPEDYRVIVPSNYVTNNEIVLNISPTACDSLQLGNDLITFKARFAGKVESISIPVDRVKAIFIREEGYGMRFDVEPMKKPKMSGDQPKRGFVKVED</sequence>
<reference evidence="2 3" key="1">
    <citation type="journal article" date="2019" name="Nat. Med.">
        <title>A library of human gut bacterial isolates paired with longitudinal multiomics data enables mechanistic microbiome research.</title>
        <authorList>
            <person name="Poyet M."/>
            <person name="Groussin M."/>
            <person name="Gibbons S.M."/>
            <person name="Avila-Pacheco J."/>
            <person name="Jiang X."/>
            <person name="Kearney S.M."/>
            <person name="Perrotta A.R."/>
            <person name="Berdy B."/>
            <person name="Zhao S."/>
            <person name="Lieberman T.D."/>
            <person name="Swanson P.K."/>
            <person name="Smith M."/>
            <person name="Roesemann S."/>
            <person name="Alexander J.E."/>
            <person name="Rich S.A."/>
            <person name="Livny J."/>
            <person name="Vlamakis H."/>
            <person name="Clish C."/>
            <person name="Bullock K."/>
            <person name="Deik A."/>
            <person name="Scott J."/>
            <person name="Pierce K.A."/>
            <person name="Xavier R.J."/>
            <person name="Alm E.J."/>
        </authorList>
    </citation>
    <scope>NUCLEOTIDE SEQUENCE [LARGE SCALE GENOMIC DNA]</scope>
    <source>
        <strain evidence="2 3">BIOML-A2</strain>
    </source>
</reference>
<evidence type="ECO:0000313" key="2">
    <source>
        <dbReference type="EMBL" id="MTU42327.1"/>
    </source>
</evidence>
<gene>
    <name evidence="2" type="ORF">GMD42_01570</name>
</gene>
<dbReference type="AlphaFoldDB" id="A0A6I3RXG5"/>
<dbReference type="Gene3D" id="2.30.30.220">
    <property type="entry name" value="SspB-like"/>
    <property type="match status" value="1"/>
</dbReference>
<keyword evidence="2" id="KW-0645">Protease</keyword>
<dbReference type="PANTHER" id="PTHR37486">
    <property type="entry name" value="STRINGENT STARVATION PROTEIN B"/>
    <property type="match status" value="1"/>
</dbReference>
<dbReference type="Pfam" id="PF04386">
    <property type="entry name" value="SspB"/>
    <property type="match status" value="1"/>
</dbReference>